<reference evidence="1" key="1">
    <citation type="journal article" date="2014" name="Front. Microbiol.">
        <title>High frequency of phylogenetically diverse reductive dehalogenase-homologous genes in deep subseafloor sedimentary metagenomes.</title>
        <authorList>
            <person name="Kawai M."/>
            <person name="Futagami T."/>
            <person name="Toyoda A."/>
            <person name="Takaki Y."/>
            <person name="Nishi S."/>
            <person name="Hori S."/>
            <person name="Arai W."/>
            <person name="Tsubouchi T."/>
            <person name="Morono Y."/>
            <person name="Uchiyama I."/>
            <person name="Ito T."/>
            <person name="Fujiyama A."/>
            <person name="Inagaki F."/>
            <person name="Takami H."/>
        </authorList>
    </citation>
    <scope>NUCLEOTIDE SEQUENCE</scope>
    <source>
        <strain evidence="1">Expedition CK06-06</strain>
    </source>
</reference>
<comment type="caution">
    <text evidence="1">The sequence shown here is derived from an EMBL/GenBank/DDBJ whole genome shotgun (WGS) entry which is preliminary data.</text>
</comment>
<dbReference type="AlphaFoldDB" id="X0WRQ6"/>
<organism evidence="1">
    <name type="scientific">marine sediment metagenome</name>
    <dbReference type="NCBI Taxonomy" id="412755"/>
    <lineage>
        <taxon>unclassified sequences</taxon>
        <taxon>metagenomes</taxon>
        <taxon>ecological metagenomes</taxon>
    </lineage>
</organism>
<proteinExistence type="predicted"/>
<sequence>VEGLEELGQGELMNLLMSKAIVEMQKVKPDFRPEWERGSREEEIVSGIVVGAAFRMGGHATSHIAGREAKKEVDEAAALDEEGKREVERFIELQKKKEFPKKGEFEEHEDYLRRLDELERTELVEVSLAAEKERLKKSHAEKPRVPDVINPLARDEARVETIADPAHKQDLQDKIEGRKDDLIPGVVKDIPFNEAVKTLEEQKIPYTIEAMDAGGVGTLNKHRKTHAAADVDIKAIWGDIIQK</sequence>
<name>X0WRQ6_9ZZZZ</name>
<accession>X0WRQ6</accession>
<feature type="non-terminal residue" evidence="1">
    <location>
        <position position="1"/>
    </location>
</feature>
<protein>
    <submittedName>
        <fullName evidence="1">Uncharacterized protein</fullName>
    </submittedName>
</protein>
<evidence type="ECO:0000313" key="1">
    <source>
        <dbReference type="EMBL" id="GAG33629.1"/>
    </source>
</evidence>
<dbReference type="EMBL" id="BARS01048168">
    <property type="protein sequence ID" value="GAG33629.1"/>
    <property type="molecule type" value="Genomic_DNA"/>
</dbReference>
<gene>
    <name evidence="1" type="ORF">S01H1_72249</name>
</gene>
<feature type="non-terminal residue" evidence="1">
    <location>
        <position position="243"/>
    </location>
</feature>